<dbReference type="VEuPathDB" id="FungiDB:RhiirA1_542351"/>
<sequence length="753" mass="86368">MPPAKVLKDLSVNLYFTLPPNNTQTRFTIQIKKDQLLIDVVRHFMNTDNIPCYLENSVLSTIESLMNESWRRDMERDSKIQDGSDATNIRENLIAKYKKYTTKYNDSPSENIFPKAYHTLVHSPVPSIFDTLLQLEQKYKQAIKDLVSSGEKELENVRERHQKEIEEIEPGSIQNDLIEKHHQEEVECNRATLVSGLEDIKRSQRKEYCEFVTRLYQAHQRWLTENQSATDINWIFQLDGKEIVSEVIADMKKRQKELSKQILRLVQKSGARSRHGSISSLSEVILPNLMPPTSPMFSPSGEDNNKKPAYFNEEDPHILKRMEEMGFDQEKARVALEMTNGNMEHAVNFLLDPKINNQIANTSATLTRRPSIPFVSSPLKEQTGSIGKRSKSQRKPIMTIPIKQERKNTWSTFFQQKQPLASPSSVRKIGGWLSRKSLEGDGNGLEYFYINCSIPCSIAIFGKTIEPIQINVDPFFSFQKSHGPNFQLDNPQLVESFTISLGNQVKSTHNLRLLVSDTEDLLSSSNDARDMAYRAQTAANLYSQNLTAVVLLLTPNDWPKYKLGESANKAFFKRCKESTDFHFEDVESQFDAIEKDFTTSDHTVYSVQEGDFFITRHSNLPLVHIVFHLVIEFESIQKSELTYRSNAINGLRNILKIIDRFDITSISLPILLLPSDIDIFTATDQTDENMLIKRGELVLKCTKGFMMNNVSVPKHVTEKEQETKTVTFLLNKDVSEQQFNNFRQLLTGIFRAS</sequence>
<dbReference type="PANTHER" id="PTHR16525:SF0">
    <property type="entry name" value="PROTEIN C12ORF4"/>
    <property type="match status" value="1"/>
</dbReference>
<dbReference type="GO" id="GO:0005737">
    <property type="term" value="C:cytoplasm"/>
    <property type="evidence" value="ECO:0007669"/>
    <property type="project" value="TreeGrafter"/>
</dbReference>
<dbReference type="PANTHER" id="PTHR16525">
    <property type="entry name" value="PROTEIN C12ORF4"/>
    <property type="match status" value="1"/>
</dbReference>
<dbReference type="PROSITE" id="PS50030">
    <property type="entry name" value="UBA"/>
    <property type="match status" value="1"/>
</dbReference>
<dbReference type="SMART" id="SM00165">
    <property type="entry name" value="UBA"/>
    <property type="match status" value="1"/>
</dbReference>
<dbReference type="VEuPathDB" id="FungiDB:RhiirFUN_015096"/>
<dbReference type="VEuPathDB" id="FungiDB:FUN_018663"/>
<comment type="caution">
    <text evidence="3">The sequence shown here is derived from an EMBL/GenBank/DDBJ whole genome shotgun (WGS) entry which is preliminary data.</text>
</comment>
<dbReference type="InterPro" id="IPR009060">
    <property type="entry name" value="UBA-like_sf"/>
</dbReference>
<reference evidence="4 5" key="1">
    <citation type="submission" date="2017-10" db="EMBL/GenBank/DDBJ databases">
        <title>Extensive intraspecific genome diversity in a model arbuscular mycorrhizal fungus.</title>
        <authorList>
            <person name="Chen E.C.H."/>
            <person name="Morin E."/>
            <person name="Baudet D."/>
            <person name="Noel J."/>
            <person name="Ndikumana S."/>
            <person name="Charron P."/>
            <person name="St-Onge C."/>
            <person name="Giorgi J."/>
            <person name="Grigoriev I.V."/>
            <person name="Roux C."/>
            <person name="Martin F.M."/>
            <person name="Corradi N."/>
        </authorList>
    </citation>
    <scope>NUCLEOTIDE SEQUENCE [LARGE SCALE GENOMIC DNA]</scope>
    <source>
        <strain evidence="4 5">A1</strain>
    </source>
</reference>
<proteinExistence type="predicted"/>
<dbReference type="SUPFAM" id="SSF46934">
    <property type="entry name" value="UBA-like"/>
    <property type="match status" value="1"/>
</dbReference>
<name>A0A2I1F605_9GLOM</name>
<dbReference type="Gene3D" id="1.10.8.10">
    <property type="entry name" value="DNA helicase RuvA subunit, C-terminal domain"/>
    <property type="match status" value="1"/>
</dbReference>
<dbReference type="InterPro" id="IPR015940">
    <property type="entry name" value="UBA"/>
</dbReference>
<dbReference type="EMBL" id="LLXH01002403">
    <property type="protein sequence ID" value="PKC55833.1"/>
    <property type="molecule type" value="Genomic_DNA"/>
</dbReference>
<evidence type="ECO:0000256" key="1">
    <source>
        <dbReference type="SAM" id="Coils"/>
    </source>
</evidence>
<dbReference type="InterPro" id="IPR019311">
    <property type="entry name" value="Fy-3"/>
</dbReference>
<accession>A0A2I1F605</accession>
<reference evidence="4 5" key="2">
    <citation type="submission" date="2017-10" db="EMBL/GenBank/DDBJ databases">
        <title>Genome analyses suggest a sexual origin of heterokaryosis in a supposedly ancient asexual fungus.</title>
        <authorList>
            <person name="Corradi N."/>
            <person name="Sedzielewska K."/>
            <person name="Noel J."/>
            <person name="Charron P."/>
            <person name="Farinelli L."/>
            <person name="Marton T."/>
            <person name="Kruger M."/>
            <person name="Pelin A."/>
            <person name="Brachmann A."/>
            <person name="Corradi N."/>
        </authorList>
    </citation>
    <scope>NUCLEOTIDE SEQUENCE [LARGE SCALE GENOMIC DNA]</scope>
    <source>
        <strain evidence="4 5">A1</strain>
    </source>
</reference>
<evidence type="ECO:0000313" key="4">
    <source>
        <dbReference type="EMBL" id="PKC55833.1"/>
    </source>
</evidence>
<dbReference type="Pfam" id="PF10154">
    <property type="entry name" value="Fy-3"/>
    <property type="match status" value="3"/>
</dbReference>
<dbReference type="OrthoDB" id="415359at2759"/>
<reference evidence="3" key="3">
    <citation type="submission" date="2020-05" db="EMBL/GenBank/DDBJ databases">
        <authorList>
            <person name="Rincon C."/>
            <person name="Sanders R I."/>
            <person name="Robbins C."/>
            <person name="Chaturvedi A."/>
        </authorList>
    </citation>
    <scope>NUCLEOTIDE SEQUENCE</scope>
    <source>
        <strain evidence="3">CHB12</strain>
    </source>
</reference>
<dbReference type="Proteomes" id="UP000232688">
    <property type="component" value="Unassembled WGS sequence"/>
</dbReference>
<organism evidence="3 6">
    <name type="scientific">Rhizophagus irregularis</name>
    <dbReference type="NCBI Taxonomy" id="588596"/>
    <lineage>
        <taxon>Eukaryota</taxon>
        <taxon>Fungi</taxon>
        <taxon>Fungi incertae sedis</taxon>
        <taxon>Mucoromycota</taxon>
        <taxon>Glomeromycotina</taxon>
        <taxon>Glomeromycetes</taxon>
        <taxon>Glomerales</taxon>
        <taxon>Glomeraceae</taxon>
        <taxon>Rhizophagus</taxon>
    </lineage>
</organism>
<evidence type="ECO:0000259" key="2">
    <source>
        <dbReference type="PROSITE" id="PS50030"/>
    </source>
</evidence>
<dbReference type="Pfam" id="PF00627">
    <property type="entry name" value="UBA"/>
    <property type="match status" value="1"/>
</dbReference>
<evidence type="ECO:0000313" key="5">
    <source>
        <dbReference type="Proteomes" id="UP000232688"/>
    </source>
</evidence>
<evidence type="ECO:0000313" key="3">
    <source>
        <dbReference type="EMBL" id="CAB5373871.1"/>
    </source>
</evidence>
<protein>
    <recommendedName>
        <fullName evidence="2">UBA domain-containing protein</fullName>
    </recommendedName>
</protein>
<dbReference type="Proteomes" id="UP000684084">
    <property type="component" value="Unassembled WGS sequence"/>
</dbReference>
<feature type="coiled-coil region" evidence="1">
    <location>
        <begin position="140"/>
        <end position="167"/>
    </location>
</feature>
<dbReference type="AlphaFoldDB" id="A0A2I1F605"/>
<gene>
    <name evidence="3" type="ORF">CHRIB12_LOCUS14200</name>
    <name evidence="4" type="ORF">RhiirA1_542351</name>
</gene>
<dbReference type="EMBL" id="CAGKOT010000032">
    <property type="protein sequence ID" value="CAB5373871.1"/>
    <property type="molecule type" value="Genomic_DNA"/>
</dbReference>
<evidence type="ECO:0000313" key="6">
    <source>
        <dbReference type="Proteomes" id="UP000684084"/>
    </source>
</evidence>
<feature type="domain" description="UBA" evidence="2">
    <location>
        <begin position="313"/>
        <end position="353"/>
    </location>
</feature>
<keyword evidence="1" id="KW-0175">Coiled coil</keyword>